<keyword evidence="2" id="KW-1185">Reference proteome</keyword>
<protein>
    <submittedName>
        <fullName evidence="1">Coenzyme F420-reducing hydrogenase alpha subunit</fullName>
    </submittedName>
</protein>
<evidence type="ECO:0000313" key="2">
    <source>
        <dbReference type="Proteomes" id="UP000542674"/>
    </source>
</evidence>
<dbReference type="RefSeq" id="WP_312865746.1">
    <property type="nucleotide sequence ID" value="NZ_BAABAI010000037.1"/>
</dbReference>
<gene>
    <name evidence="1" type="ORF">F4559_004298</name>
</gene>
<dbReference type="Proteomes" id="UP000542674">
    <property type="component" value="Unassembled WGS sequence"/>
</dbReference>
<comment type="caution">
    <text evidence="1">The sequence shown here is derived from an EMBL/GenBank/DDBJ whole genome shotgun (WGS) entry which is preliminary data.</text>
</comment>
<sequence>MADHLDLDDHALVSLCERAIRNHDPCISCSAHFPHFHRERA</sequence>
<dbReference type="AlphaFoldDB" id="A0A7W7T5F9"/>
<dbReference type="EMBL" id="JACHJS010000001">
    <property type="protein sequence ID" value="MBB4966939.1"/>
    <property type="molecule type" value="Genomic_DNA"/>
</dbReference>
<accession>A0A7W7T5F9</accession>
<organism evidence="1 2">
    <name type="scientific">Saccharothrix violaceirubra</name>
    <dbReference type="NCBI Taxonomy" id="413306"/>
    <lineage>
        <taxon>Bacteria</taxon>
        <taxon>Bacillati</taxon>
        <taxon>Actinomycetota</taxon>
        <taxon>Actinomycetes</taxon>
        <taxon>Pseudonocardiales</taxon>
        <taxon>Pseudonocardiaceae</taxon>
        <taxon>Saccharothrix</taxon>
    </lineage>
</organism>
<evidence type="ECO:0000313" key="1">
    <source>
        <dbReference type="EMBL" id="MBB4966939.1"/>
    </source>
</evidence>
<reference evidence="1 2" key="1">
    <citation type="submission" date="2020-08" db="EMBL/GenBank/DDBJ databases">
        <title>Sequencing the genomes of 1000 actinobacteria strains.</title>
        <authorList>
            <person name="Klenk H.-P."/>
        </authorList>
    </citation>
    <scope>NUCLEOTIDE SEQUENCE [LARGE SCALE GENOMIC DNA]</scope>
    <source>
        <strain evidence="1 2">DSM 45084</strain>
    </source>
</reference>
<proteinExistence type="predicted"/>
<name>A0A7W7T5F9_9PSEU</name>